<feature type="non-terminal residue" evidence="3">
    <location>
        <position position="159"/>
    </location>
</feature>
<accession>A0A9N9DJG1</accession>
<dbReference type="AlphaFoldDB" id="A0A9N9DJG1"/>
<feature type="region of interest" description="Disordered" evidence="1">
    <location>
        <begin position="134"/>
        <end position="159"/>
    </location>
</feature>
<feature type="signal peptide" evidence="2">
    <location>
        <begin position="1"/>
        <end position="19"/>
    </location>
</feature>
<dbReference type="Proteomes" id="UP000789570">
    <property type="component" value="Unassembled WGS sequence"/>
</dbReference>
<evidence type="ECO:0000313" key="4">
    <source>
        <dbReference type="Proteomes" id="UP000789570"/>
    </source>
</evidence>
<keyword evidence="2" id="KW-0732">Signal</keyword>
<sequence length="159" mass="18294">MTWLLIFMLKFLIFIGHWSKQKKHLIKVSLRNKPIIVEDSSFEEDLSSEEGFSFDKNSKISSDDEIMWADSELDNEPENTLKKLVSDTKNIKSKQPLQYIGNSIRTQKRCKAAAKKMVIQNGNTITQFFLPIQNEPNTQTDDTHSNELEGHDNINSSSM</sequence>
<feature type="chain" id="PRO_5040134242" evidence="2">
    <location>
        <begin position="20"/>
        <end position="159"/>
    </location>
</feature>
<dbReference type="OrthoDB" id="2490724at2759"/>
<keyword evidence="4" id="KW-1185">Reference proteome</keyword>
<dbReference type="EMBL" id="CAJVPQ010003849">
    <property type="protein sequence ID" value="CAG8638591.1"/>
    <property type="molecule type" value="Genomic_DNA"/>
</dbReference>
<comment type="caution">
    <text evidence="3">The sequence shown here is derived from an EMBL/GenBank/DDBJ whole genome shotgun (WGS) entry which is preliminary data.</text>
</comment>
<evidence type="ECO:0000313" key="3">
    <source>
        <dbReference type="EMBL" id="CAG8638591.1"/>
    </source>
</evidence>
<reference evidence="3" key="1">
    <citation type="submission" date="2021-06" db="EMBL/GenBank/DDBJ databases">
        <authorList>
            <person name="Kallberg Y."/>
            <person name="Tangrot J."/>
            <person name="Rosling A."/>
        </authorList>
    </citation>
    <scope>NUCLEOTIDE SEQUENCE</scope>
    <source>
        <strain evidence="3">UK204</strain>
    </source>
</reference>
<evidence type="ECO:0000256" key="2">
    <source>
        <dbReference type="SAM" id="SignalP"/>
    </source>
</evidence>
<evidence type="ECO:0000256" key="1">
    <source>
        <dbReference type="SAM" id="MobiDB-lite"/>
    </source>
</evidence>
<gene>
    <name evidence="3" type="ORF">FCALED_LOCUS10445</name>
</gene>
<protein>
    <submittedName>
        <fullName evidence="3">865_t:CDS:1</fullName>
    </submittedName>
</protein>
<name>A0A9N9DJG1_9GLOM</name>
<organism evidence="3 4">
    <name type="scientific">Funneliformis caledonium</name>
    <dbReference type="NCBI Taxonomy" id="1117310"/>
    <lineage>
        <taxon>Eukaryota</taxon>
        <taxon>Fungi</taxon>
        <taxon>Fungi incertae sedis</taxon>
        <taxon>Mucoromycota</taxon>
        <taxon>Glomeromycotina</taxon>
        <taxon>Glomeromycetes</taxon>
        <taxon>Glomerales</taxon>
        <taxon>Glomeraceae</taxon>
        <taxon>Funneliformis</taxon>
    </lineage>
</organism>
<feature type="compositionally biased region" description="Basic and acidic residues" evidence="1">
    <location>
        <begin position="141"/>
        <end position="152"/>
    </location>
</feature>
<proteinExistence type="predicted"/>